<reference evidence="2" key="1">
    <citation type="submission" date="2021-02" db="EMBL/GenBank/DDBJ databases">
        <authorList>
            <person name="Nowell W R."/>
        </authorList>
    </citation>
    <scope>NUCLEOTIDE SEQUENCE</scope>
</reference>
<sequence>MKNTVRMYCYFLFMFLISKCNGNPNLPMNTIQIPSTRMNNNFIRSERYYIKQQVPRVFPIQGPSQTFVKVSGLTMPFHHTEPLLYKIKYEGRCLSSYFNSTWLHLRFMINDNLLYLDKFLPNTANRYQYNTGYSENDSLDYIGGLYWFVNTPTVTQCSFSDIIYLNPGLHVVDVGVRGGHARGAFPTYVVGGALTIELAEYDLHADVGMKPIDAKPIDANLTPNSIG</sequence>
<proteinExistence type="predicted"/>
<dbReference type="AlphaFoldDB" id="A0A813U858"/>
<feature type="chain" id="PRO_5036223152" description="Lipoprotein" evidence="1">
    <location>
        <begin position="23"/>
        <end position="227"/>
    </location>
</feature>
<evidence type="ECO:0000313" key="4">
    <source>
        <dbReference type="Proteomes" id="UP000663860"/>
    </source>
</evidence>
<protein>
    <recommendedName>
        <fullName evidence="5">Lipoprotein</fullName>
    </recommendedName>
</protein>
<dbReference type="EMBL" id="CAJOBB010001354">
    <property type="protein sequence ID" value="CAF3845288.1"/>
    <property type="molecule type" value="Genomic_DNA"/>
</dbReference>
<name>A0A813U858_9BILA</name>
<dbReference type="Proteomes" id="UP000663868">
    <property type="component" value="Unassembled WGS sequence"/>
</dbReference>
<feature type="signal peptide" evidence="1">
    <location>
        <begin position="1"/>
        <end position="22"/>
    </location>
</feature>
<gene>
    <name evidence="2" type="ORF">IZO911_LOCUS8214</name>
    <name evidence="3" type="ORF">KXQ929_LOCUS19754</name>
</gene>
<accession>A0A813U858</accession>
<evidence type="ECO:0008006" key="5">
    <source>
        <dbReference type="Google" id="ProtNLM"/>
    </source>
</evidence>
<evidence type="ECO:0000256" key="1">
    <source>
        <dbReference type="SAM" id="SignalP"/>
    </source>
</evidence>
<evidence type="ECO:0000313" key="3">
    <source>
        <dbReference type="EMBL" id="CAF3845288.1"/>
    </source>
</evidence>
<evidence type="ECO:0000313" key="2">
    <source>
        <dbReference type="EMBL" id="CAF0825067.1"/>
    </source>
</evidence>
<comment type="caution">
    <text evidence="2">The sequence shown here is derived from an EMBL/GenBank/DDBJ whole genome shotgun (WGS) entry which is preliminary data.</text>
</comment>
<organism evidence="2 4">
    <name type="scientific">Adineta steineri</name>
    <dbReference type="NCBI Taxonomy" id="433720"/>
    <lineage>
        <taxon>Eukaryota</taxon>
        <taxon>Metazoa</taxon>
        <taxon>Spiralia</taxon>
        <taxon>Gnathifera</taxon>
        <taxon>Rotifera</taxon>
        <taxon>Eurotatoria</taxon>
        <taxon>Bdelloidea</taxon>
        <taxon>Adinetida</taxon>
        <taxon>Adinetidae</taxon>
        <taxon>Adineta</taxon>
    </lineage>
</organism>
<dbReference type="EMBL" id="CAJNOE010000055">
    <property type="protein sequence ID" value="CAF0825067.1"/>
    <property type="molecule type" value="Genomic_DNA"/>
</dbReference>
<dbReference type="Proteomes" id="UP000663860">
    <property type="component" value="Unassembled WGS sequence"/>
</dbReference>
<keyword evidence="1" id="KW-0732">Signal</keyword>